<dbReference type="OrthoDB" id="1902038at2759"/>
<reference evidence="1 2" key="1">
    <citation type="submission" date="2019-08" db="EMBL/GenBank/DDBJ databases">
        <title>The genome of the soybean aphid Biotype 1, its phylome, world population structure and adaptation to the North American continent.</title>
        <authorList>
            <person name="Giordano R."/>
            <person name="Donthu R.K."/>
            <person name="Hernandez A.G."/>
            <person name="Wright C.L."/>
            <person name="Zimin A.V."/>
        </authorList>
    </citation>
    <scope>NUCLEOTIDE SEQUENCE [LARGE SCALE GENOMIC DNA]</scope>
    <source>
        <tissue evidence="1">Whole aphids</tissue>
    </source>
</reference>
<sequence>MFGLIEIKPGTFRGNLVNEVDINEYIKSYSLKTNTSWCVVSSKMSTRFVCRSFHKKTPKENNKGKSKNTVISIQNDHNHTVVSGEALSYLRPTIDVNIQFEAYFNSGLENIELKHGINSTELTNAHINPKYRTVRYWYDEWKKLYLGPHSGIGVNKILDEKMYEYEKNNIIVKFQEDPFAITIITPIMQRAHNLKFAKDIAFVDSTASCDSQSHSVTFMLTACGIGAVPLAVMITKGQSLDDYIAVYKLLKEAVLLAFCSKGYRLQFLTDDSEAERQALQYVWPNSKSLLCRFHICQSVWCD</sequence>
<name>A0A6G0SSZ0_APHGL</name>
<comment type="caution">
    <text evidence="1">The sequence shown here is derived from an EMBL/GenBank/DDBJ whole genome shotgun (WGS) entry which is preliminary data.</text>
</comment>
<dbReference type="EMBL" id="VYZN01003162">
    <property type="protein sequence ID" value="KAE9521268.1"/>
    <property type="molecule type" value="Genomic_DNA"/>
</dbReference>
<dbReference type="PANTHER" id="PTHR35385">
    <property type="entry name" value="PROTEIN B, PUTATIVE-RELATED-RELATED"/>
    <property type="match status" value="1"/>
</dbReference>
<dbReference type="PANTHER" id="PTHR35385:SF2">
    <property type="entry name" value="PROTEIN B, PUTATIVE-RELATED"/>
    <property type="match status" value="1"/>
</dbReference>
<protein>
    <submittedName>
        <fullName evidence="1">Uncharacterized protein</fullName>
    </submittedName>
</protein>
<accession>A0A6G0SSZ0</accession>
<gene>
    <name evidence="1" type="ORF">AGLY_018331</name>
</gene>
<dbReference type="AlphaFoldDB" id="A0A6G0SSZ0"/>
<evidence type="ECO:0000313" key="1">
    <source>
        <dbReference type="EMBL" id="KAE9521268.1"/>
    </source>
</evidence>
<proteinExistence type="predicted"/>
<organism evidence="1 2">
    <name type="scientific">Aphis glycines</name>
    <name type="common">Soybean aphid</name>
    <dbReference type="NCBI Taxonomy" id="307491"/>
    <lineage>
        <taxon>Eukaryota</taxon>
        <taxon>Metazoa</taxon>
        <taxon>Ecdysozoa</taxon>
        <taxon>Arthropoda</taxon>
        <taxon>Hexapoda</taxon>
        <taxon>Insecta</taxon>
        <taxon>Pterygota</taxon>
        <taxon>Neoptera</taxon>
        <taxon>Paraneoptera</taxon>
        <taxon>Hemiptera</taxon>
        <taxon>Sternorrhyncha</taxon>
        <taxon>Aphidomorpha</taxon>
        <taxon>Aphidoidea</taxon>
        <taxon>Aphididae</taxon>
        <taxon>Aphidini</taxon>
        <taxon>Aphis</taxon>
        <taxon>Aphis</taxon>
    </lineage>
</organism>
<dbReference type="Proteomes" id="UP000475862">
    <property type="component" value="Unassembled WGS sequence"/>
</dbReference>
<evidence type="ECO:0000313" key="2">
    <source>
        <dbReference type="Proteomes" id="UP000475862"/>
    </source>
</evidence>
<keyword evidence="2" id="KW-1185">Reference proteome</keyword>